<reference evidence="1 2" key="1">
    <citation type="submission" date="2021-04" db="EMBL/GenBank/DDBJ databases">
        <authorList>
            <person name="Shkoporov A.N."/>
            <person name="Stockdale S.R."/>
            <person name="Guerin E."/>
            <person name="Ross R.P."/>
            <person name="Hill C."/>
        </authorList>
    </citation>
    <scope>NUCLEOTIDE SEQUENCE [LARGE SCALE GENOMIC DNA]</scope>
    <source>
        <strain evidence="2">cr105_1</strain>
    </source>
</reference>
<protein>
    <submittedName>
        <fullName evidence="1">Uncharacterized protein</fullName>
    </submittedName>
</protein>
<name>A0AAE7RWP2_9CAUD</name>
<keyword evidence="2" id="KW-1185">Reference proteome</keyword>
<dbReference type="EMBL" id="MZ130493">
    <property type="protein sequence ID" value="QWM90814.2"/>
    <property type="molecule type" value="Genomic_DNA"/>
</dbReference>
<evidence type="ECO:0000313" key="2">
    <source>
        <dbReference type="Proteomes" id="UP000827483"/>
    </source>
</evidence>
<evidence type="ECO:0000313" key="1">
    <source>
        <dbReference type="EMBL" id="QWM90814.2"/>
    </source>
</evidence>
<accession>A0AAE7RWP2</accession>
<organism evidence="1 2">
    <name type="scientific">uncultured phage cr105_1</name>
    <dbReference type="NCBI Taxonomy" id="2986415"/>
    <lineage>
        <taxon>Viruses</taxon>
        <taxon>Duplodnaviria</taxon>
        <taxon>Heunggongvirae</taxon>
        <taxon>Uroviricota</taxon>
        <taxon>Caudoviricetes</taxon>
        <taxon>Crassvirales</taxon>
        <taxon>Suoliviridae</taxon>
        <taxon>Loutivirinae</taxon>
        <taxon>Buchavirus</taxon>
        <taxon>Buchavirus intestinalis</taxon>
    </lineage>
</organism>
<proteinExistence type="predicted"/>
<sequence length="99" mass="11585">MEKVLINKRGEAISFNTESNSITPMIDNITCNLYQTNKDGQVVTNNEVIDVKKGEFILYCRLWQKDKYITKTVIISDPTTTYDLNEWYKELNKQDNETI</sequence>
<gene>
    <name evidence="1" type="primary">gp_72845</name>
</gene>
<dbReference type="Proteomes" id="UP000827483">
    <property type="component" value="Segment"/>
</dbReference>